<sequence>MPRMMSLFAVAAALAFGGRFGSADEPPAKKGAGRDFDQQARISAARAAQDLAQLQQAEAVLRRAATDRERADALFAQGALSAADRDATRANEDLARIGVTQSRRLSDKSAAENRTAQEAFAFAARRNGADVTGLLAVEVTFPDADRPKVAAAARGLIEAATFSDTSTPAAWDAGRRLPHVHVRFPTPHQAVKGIGVREVTLAEALVLLPLTREPGGAVLVRDGERVVRFAKYPHAACVTFQEALATATPAAR</sequence>
<dbReference type="Proteomes" id="UP000319576">
    <property type="component" value="Chromosome"/>
</dbReference>
<dbReference type="RefSeq" id="WP_145234300.1">
    <property type="nucleotide sequence ID" value="NZ_CP036273.1"/>
</dbReference>
<accession>A0A517XMQ0</accession>
<protein>
    <submittedName>
        <fullName evidence="2">Uncharacterized protein</fullName>
    </submittedName>
</protein>
<reference evidence="2 3" key="1">
    <citation type="submission" date="2019-02" db="EMBL/GenBank/DDBJ databases">
        <title>Deep-cultivation of Planctomycetes and their phenomic and genomic characterization uncovers novel biology.</title>
        <authorList>
            <person name="Wiegand S."/>
            <person name="Jogler M."/>
            <person name="Boedeker C."/>
            <person name="Pinto D."/>
            <person name="Vollmers J."/>
            <person name="Rivas-Marin E."/>
            <person name="Kohn T."/>
            <person name="Peeters S.H."/>
            <person name="Heuer A."/>
            <person name="Rast P."/>
            <person name="Oberbeckmann S."/>
            <person name="Bunk B."/>
            <person name="Jeske O."/>
            <person name="Meyerdierks A."/>
            <person name="Storesund J.E."/>
            <person name="Kallscheuer N."/>
            <person name="Luecker S."/>
            <person name="Lage O.M."/>
            <person name="Pohl T."/>
            <person name="Merkel B.J."/>
            <person name="Hornburger P."/>
            <person name="Mueller R.-W."/>
            <person name="Bruemmer F."/>
            <person name="Labrenz M."/>
            <person name="Spormann A.M."/>
            <person name="Op den Camp H."/>
            <person name="Overmann J."/>
            <person name="Amann R."/>
            <person name="Jetten M.S.M."/>
            <person name="Mascher T."/>
            <person name="Medema M.H."/>
            <person name="Devos D.P."/>
            <person name="Kaster A.-K."/>
            <person name="Ovreas L."/>
            <person name="Rohde M."/>
            <person name="Galperin M.Y."/>
            <person name="Jogler C."/>
        </authorList>
    </citation>
    <scope>NUCLEOTIDE SEQUENCE [LARGE SCALE GENOMIC DNA]</scope>
    <source>
        <strain evidence="2 3">ETA_A1</strain>
    </source>
</reference>
<keyword evidence="3" id="KW-1185">Reference proteome</keyword>
<dbReference type="KEGG" id="uli:ETAA1_06790"/>
<evidence type="ECO:0000313" key="2">
    <source>
        <dbReference type="EMBL" id="QDU18783.1"/>
    </source>
</evidence>
<evidence type="ECO:0000313" key="3">
    <source>
        <dbReference type="Proteomes" id="UP000319576"/>
    </source>
</evidence>
<name>A0A517XMQ0_9BACT</name>
<feature type="coiled-coil region" evidence="1">
    <location>
        <begin position="44"/>
        <end position="74"/>
    </location>
</feature>
<gene>
    <name evidence="2" type="ORF">ETAA1_06790</name>
</gene>
<evidence type="ECO:0000256" key="1">
    <source>
        <dbReference type="SAM" id="Coils"/>
    </source>
</evidence>
<dbReference type="EMBL" id="CP036273">
    <property type="protein sequence ID" value="QDU18783.1"/>
    <property type="molecule type" value="Genomic_DNA"/>
</dbReference>
<proteinExistence type="predicted"/>
<organism evidence="2 3">
    <name type="scientific">Urbifossiella limnaea</name>
    <dbReference type="NCBI Taxonomy" id="2528023"/>
    <lineage>
        <taxon>Bacteria</taxon>
        <taxon>Pseudomonadati</taxon>
        <taxon>Planctomycetota</taxon>
        <taxon>Planctomycetia</taxon>
        <taxon>Gemmatales</taxon>
        <taxon>Gemmataceae</taxon>
        <taxon>Urbifossiella</taxon>
    </lineage>
</organism>
<keyword evidence="1" id="KW-0175">Coiled coil</keyword>
<dbReference type="AlphaFoldDB" id="A0A517XMQ0"/>